<dbReference type="EMBL" id="GADI01007538">
    <property type="protein sequence ID" value="JAA66270.1"/>
    <property type="molecule type" value="mRNA"/>
</dbReference>
<feature type="chain" id="PRO_5005515994" evidence="1">
    <location>
        <begin position="23"/>
        <end position="96"/>
    </location>
</feature>
<reference evidence="2" key="1">
    <citation type="submission" date="2012-12" db="EMBL/GenBank/DDBJ databases">
        <title>Identification and characterization of a phenylalanine ammonia-lyase gene family in Isatis indigotica Fort.</title>
        <authorList>
            <person name="Liu Q."/>
            <person name="Chen J."/>
            <person name="Zhou X."/>
            <person name="Di P."/>
            <person name="Xiao Y."/>
            <person name="Xuan H."/>
            <person name="Zhang L."/>
            <person name="Chen W."/>
        </authorList>
    </citation>
    <scope>NUCLEOTIDE SEQUENCE</scope>
    <source>
        <tissue evidence="2">Salivary gland</tissue>
    </source>
</reference>
<proteinExistence type="evidence at transcript level"/>
<evidence type="ECO:0000313" key="2">
    <source>
        <dbReference type="EMBL" id="JAA66270.1"/>
    </source>
</evidence>
<feature type="signal peptide" evidence="1">
    <location>
        <begin position="1"/>
        <end position="22"/>
    </location>
</feature>
<evidence type="ECO:0000256" key="1">
    <source>
        <dbReference type="SAM" id="SignalP"/>
    </source>
</evidence>
<dbReference type="AlphaFoldDB" id="A0A0K8R539"/>
<organism evidence="2">
    <name type="scientific">Ixodes ricinus</name>
    <name type="common">Common tick</name>
    <name type="synonym">Acarus ricinus</name>
    <dbReference type="NCBI Taxonomy" id="34613"/>
    <lineage>
        <taxon>Eukaryota</taxon>
        <taxon>Metazoa</taxon>
        <taxon>Ecdysozoa</taxon>
        <taxon>Arthropoda</taxon>
        <taxon>Chelicerata</taxon>
        <taxon>Arachnida</taxon>
        <taxon>Acari</taxon>
        <taxon>Parasitiformes</taxon>
        <taxon>Ixodida</taxon>
        <taxon>Ixodoidea</taxon>
        <taxon>Ixodidae</taxon>
        <taxon>Ixodinae</taxon>
        <taxon>Ixodes</taxon>
    </lineage>
</organism>
<protein>
    <submittedName>
        <fullName evidence="2">Putative salivary kunitz domain protein</fullName>
    </submittedName>
</protein>
<sequence length="96" mass="10523">MKATIAVLCFLVAVAYPIVVEANRVSPPIDEDALDPRCVRPENCPGNGKVVSYYDPREGCQLTEMGRNCPDNDNYRTLEECNKNCPPAPGKQPGRA</sequence>
<keyword evidence="1" id="KW-0732">Signal</keyword>
<name>A0A0K8R539_IXORI</name>
<accession>A0A0K8R539</accession>